<dbReference type="RefSeq" id="WP_137195067.1">
    <property type="nucleotide sequence ID" value="NZ_CP039965.1"/>
</dbReference>
<keyword evidence="2" id="KW-0614">Plasmid</keyword>
<dbReference type="OrthoDB" id="9815592at2"/>
<dbReference type="KEGG" id="pseb:EOK75_16055"/>
<dbReference type="InterPro" id="IPR001451">
    <property type="entry name" value="Hexapep"/>
</dbReference>
<dbReference type="Proteomes" id="UP000298631">
    <property type="component" value="Plasmid unnamed1"/>
</dbReference>
<sequence>MLRELLIKFLRKSAVEHGKYVKIWRKFGNPSLDDWTEYMRRHAGFESMGDNCSINPAAVFTDPHLTRIGNNVWITGGFVSGHDGSAIMLNQAHGTKFDAVGPVVIGDNVFIGVGTYILPGSNIGPNTIIGAGSVVSGRIEGGMVYAGNPPRKIRTMEEHMAILESRNISYPWRAMIEARKGGYDPEMEPELSRQRAAYFFKA</sequence>
<keyword evidence="3" id="KW-1185">Reference proteome</keyword>
<organism evidence="2 3">
    <name type="scientific">Pseudorhodobacter turbinis</name>
    <dbReference type="NCBI Taxonomy" id="2500533"/>
    <lineage>
        <taxon>Bacteria</taxon>
        <taxon>Pseudomonadati</taxon>
        <taxon>Pseudomonadota</taxon>
        <taxon>Alphaproteobacteria</taxon>
        <taxon>Rhodobacterales</taxon>
        <taxon>Paracoccaceae</taxon>
        <taxon>Pseudorhodobacter</taxon>
    </lineage>
</organism>
<evidence type="ECO:0000256" key="1">
    <source>
        <dbReference type="ARBA" id="ARBA00007274"/>
    </source>
</evidence>
<comment type="similarity">
    <text evidence="1">Belongs to the transferase hexapeptide repeat family.</text>
</comment>
<gene>
    <name evidence="2" type="ORF">EOK75_16055</name>
</gene>
<reference evidence="2 3" key="1">
    <citation type="submission" date="2019-05" db="EMBL/GenBank/DDBJ databases">
        <title>Pseudorhodobacter turbinis sp. nov., isolated from the gut of the Korean turban shell.</title>
        <authorList>
            <person name="Jeong Y.-S."/>
            <person name="Kang W.-R."/>
            <person name="Bae J.-W."/>
        </authorList>
    </citation>
    <scope>NUCLEOTIDE SEQUENCE [LARGE SCALE GENOMIC DNA]</scope>
    <source>
        <strain evidence="2 3">S12M18</strain>
        <plasmid evidence="2 3">unnamed1</plasmid>
    </source>
</reference>
<proteinExistence type="inferred from homology"/>
<dbReference type="GO" id="GO:0016746">
    <property type="term" value="F:acyltransferase activity"/>
    <property type="evidence" value="ECO:0007669"/>
    <property type="project" value="UniProtKB-KW"/>
</dbReference>
<dbReference type="PANTHER" id="PTHR43300">
    <property type="entry name" value="ACETYLTRANSFERASE"/>
    <property type="match status" value="1"/>
</dbReference>
<dbReference type="InterPro" id="IPR011004">
    <property type="entry name" value="Trimer_LpxA-like_sf"/>
</dbReference>
<accession>A0A4V1E186</accession>
<keyword evidence="2" id="KW-0808">Transferase</keyword>
<dbReference type="SUPFAM" id="SSF51161">
    <property type="entry name" value="Trimeric LpxA-like enzymes"/>
    <property type="match status" value="1"/>
</dbReference>
<dbReference type="Gene3D" id="2.160.10.10">
    <property type="entry name" value="Hexapeptide repeat proteins"/>
    <property type="match status" value="1"/>
</dbReference>
<geneLocation type="plasmid" evidence="2 3">
    <name>unnamed1</name>
</geneLocation>
<dbReference type="AlphaFoldDB" id="A0A4V1E186"/>
<dbReference type="Pfam" id="PF00132">
    <property type="entry name" value="Hexapep"/>
    <property type="match status" value="1"/>
</dbReference>
<dbReference type="CDD" id="cd04647">
    <property type="entry name" value="LbH_MAT_like"/>
    <property type="match status" value="1"/>
</dbReference>
<protein>
    <submittedName>
        <fullName evidence="2">Acyltransferase</fullName>
    </submittedName>
</protein>
<dbReference type="EMBL" id="CP039965">
    <property type="protein sequence ID" value="QCO57264.1"/>
    <property type="molecule type" value="Genomic_DNA"/>
</dbReference>
<evidence type="ECO:0000313" key="2">
    <source>
        <dbReference type="EMBL" id="QCO57264.1"/>
    </source>
</evidence>
<evidence type="ECO:0000313" key="3">
    <source>
        <dbReference type="Proteomes" id="UP000298631"/>
    </source>
</evidence>
<keyword evidence="2" id="KW-0012">Acyltransferase</keyword>
<name>A0A4V1E186_9RHOB</name>
<dbReference type="InterPro" id="IPR050179">
    <property type="entry name" value="Trans_hexapeptide_repeat"/>
</dbReference>